<dbReference type="GO" id="GO:0006313">
    <property type="term" value="P:DNA transposition"/>
    <property type="evidence" value="ECO:0007669"/>
    <property type="project" value="InterPro"/>
</dbReference>
<keyword evidence="1" id="KW-0812">Transmembrane</keyword>
<reference evidence="3 4" key="1">
    <citation type="submission" date="2019-07" db="EMBL/GenBank/DDBJ databases">
        <title>Complete Genome Sequence of Leptotrichia hofstadii Strain JCM16775.</title>
        <authorList>
            <person name="Watanabe S."/>
            <person name="Cui L."/>
        </authorList>
    </citation>
    <scope>NUCLEOTIDE SEQUENCE [LARGE SCALE GENOMIC DNA]</scope>
    <source>
        <strain evidence="3 4">JCM16775</strain>
    </source>
</reference>
<dbReference type="Gene3D" id="3.30.70.1290">
    <property type="entry name" value="Transposase IS200-like"/>
    <property type="match status" value="1"/>
</dbReference>
<dbReference type="Proteomes" id="UP000321892">
    <property type="component" value="Chromosome"/>
</dbReference>
<feature type="transmembrane region" description="Helical" evidence="1">
    <location>
        <begin position="85"/>
        <end position="103"/>
    </location>
</feature>
<dbReference type="Pfam" id="PF01797">
    <property type="entry name" value="Y1_Tnp"/>
    <property type="match status" value="1"/>
</dbReference>
<evidence type="ECO:0000259" key="2">
    <source>
        <dbReference type="Pfam" id="PF01797"/>
    </source>
</evidence>
<dbReference type="AlphaFoldDB" id="A0A510JJK1"/>
<dbReference type="KEGG" id="lhf:JCM16775_1154"/>
<name>A0A510JJK1_9FUSO</name>
<evidence type="ECO:0000313" key="4">
    <source>
        <dbReference type="Proteomes" id="UP000321892"/>
    </source>
</evidence>
<sequence>MTENKCIKFYGIFEGEKCIDDVWHANLKYKFGNRHFWSEGYYASTVGLNETTIKKYIAKQEKHDIAMNKLSVKEDEVPFRGGLDFMPIIGFVYDVLLILLLILKITKLNKENRTNELKRINYLSVIIGCCM</sequence>
<dbReference type="InterPro" id="IPR002686">
    <property type="entry name" value="Transposase_17"/>
</dbReference>
<feature type="domain" description="Transposase IS200-like" evidence="2">
    <location>
        <begin position="25"/>
        <end position="60"/>
    </location>
</feature>
<dbReference type="SUPFAM" id="SSF143422">
    <property type="entry name" value="Transposase IS200-like"/>
    <property type="match status" value="1"/>
</dbReference>
<gene>
    <name evidence="3" type="ORF">JCM16775_1154</name>
</gene>
<accession>A0A510JJK1</accession>
<proteinExistence type="predicted"/>
<dbReference type="EMBL" id="AP019823">
    <property type="protein sequence ID" value="BBM38445.1"/>
    <property type="molecule type" value="Genomic_DNA"/>
</dbReference>
<organism evidence="3 4">
    <name type="scientific">Leptotrichia hofstadii</name>
    <dbReference type="NCBI Taxonomy" id="157688"/>
    <lineage>
        <taxon>Bacteria</taxon>
        <taxon>Fusobacteriati</taxon>
        <taxon>Fusobacteriota</taxon>
        <taxon>Fusobacteriia</taxon>
        <taxon>Fusobacteriales</taxon>
        <taxon>Leptotrichiaceae</taxon>
        <taxon>Leptotrichia</taxon>
    </lineage>
</organism>
<keyword evidence="1" id="KW-1133">Transmembrane helix</keyword>
<keyword evidence="1" id="KW-0472">Membrane</keyword>
<dbReference type="GO" id="GO:0004803">
    <property type="term" value="F:transposase activity"/>
    <property type="evidence" value="ECO:0007669"/>
    <property type="project" value="InterPro"/>
</dbReference>
<dbReference type="InterPro" id="IPR036515">
    <property type="entry name" value="Transposase_17_sf"/>
</dbReference>
<dbReference type="GO" id="GO:0003677">
    <property type="term" value="F:DNA binding"/>
    <property type="evidence" value="ECO:0007669"/>
    <property type="project" value="InterPro"/>
</dbReference>
<evidence type="ECO:0000313" key="3">
    <source>
        <dbReference type="EMBL" id="BBM38445.1"/>
    </source>
</evidence>
<evidence type="ECO:0000256" key="1">
    <source>
        <dbReference type="SAM" id="Phobius"/>
    </source>
</evidence>
<keyword evidence="4" id="KW-1185">Reference proteome</keyword>
<protein>
    <recommendedName>
        <fullName evidence="2">Transposase IS200-like domain-containing protein</fullName>
    </recommendedName>
</protein>